<dbReference type="FunFam" id="3.90.550.50:FF:000001">
    <property type="entry name" value="Hexosyltransferase"/>
    <property type="match status" value="1"/>
</dbReference>
<evidence type="ECO:0000256" key="3">
    <source>
        <dbReference type="ARBA" id="ARBA00022676"/>
    </source>
</evidence>
<gene>
    <name evidence="13" type="ORF">DPMN_083783</name>
</gene>
<accession>A0A9D4BBG0</accession>
<dbReference type="PANTHER" id="PTHR11214">
    <property type="entry name" value="BETA-1,3-N-ACETYLGLUCOSAMINYLTRANSFERASE"/>
    <property type="match status" value="1"/>
</dbReference>
<dbReference type="GO" id="GO:0006493">
    <property type="term" value="P:protein O-linked glycosylation"/>
    <property type="evidence" value="ECO:0007669"/>
    <property type="project" value="TreeGrafter"/>
</dbReference>
<evidence type="ECO:0000256" key="2">
    <source>
        <dbReference type="ARBA" id="ARBA00008661"/>
    </source>
</evidence>
<reference evidence="13" key="1">
    <citation type="journal article" date="2019" name="bioRxiv">
        <title>The Genome of the Zebra Mussel, Dreissena polymorpha: A Resource for Invasive Species Research.</title>
        <authorList>
            <person name="McCartney M.A."/>
            <person name="Auch B."/>
            <person name="Kono T."/>
            <person name="Mallez S."/>
            <person name="Zhang Y."/>
            <person name="Obille A."/>
            <person name="Becker A."/>
            <person name="Abrahante J.E."/>
            <person name="Garbe J."/>
            <person name="Badalamenti J.P."/>
            <person name="Herman A."/>
            <person name="Mangelson H."/>
            <person name="Liachko I."/>
            <person name="Sullivan S."/>
            <person name="Sone E.D."/>
            <person name="Koren S."/>
            <person name="Silverstein K.A.T."/>
            <person name="Beckman K.B."/>
            <person name="Gohl D.M."/>
        </authorList>
    </citation>
    <scope>NUCLEOTIDE SEQUENCE</scope>
    <source>
        <strain evidence="13">Duluth1</strain>
        <tissue evidence="13">Whole animal</tissue>
    </source>
</reference>
<evidence type="ECO:0000256" key="9">
    <source>
        <dbReference type="ARBA" id="ARBA00023136"/>
    </source>
</evidence>
<keyword evidence="3 11" id="KW-0328">Glycosyltransferase</keyword>
<sequence length="407" mass="46401">MSKAALSGDLDLGKKSRLSFFQSLTGTLVSVELLDMRPSRTRRQSARRVILKASILSVILLSIAFIITYSVILTYVSSKVPLMRHHESSQGEKSKSGRRMKLVARPLDAVDKDNTLKFSSNRVVKWNIQSYHDSYSLKPRCMNDTRTVILITSAVNNFQRRNSIRNTWCSPFNFNLSSLPWTCVFLVGRSLNANDYLNLQTESRKYNDILTGSYLDSYRNLTVKIMHGFDWVRQFCKSDYVLKTDDDVYVNTLLLDELVSKNTQKSDVYIGLVMQTDSRLEVIRNPESRWFVSMDEYPSSHYPPYASGMGYLLSKDVVAKVVDASKYILPFANEDAYVGVLINNIGVRPVRSGRFTLTGSGLRTCNLVYLVVVHHISAEEQYTMMERSKKAQQTCLEPTELSVHAWN</sequence>
<dbReference type="InterPro" id="IPR001810">
    <property type="entry name" value="F-box_dom"/>
</dbReference>
<dbReference type="PROSITE" id="PS50181">
    <property type="entry name" value="FBOX"/>
    <property type="match status" value="1"/>
</dbReference>
<dbReference type="Proteomes" id="UP000828390">
    <property type="component" value="Unassembled WGS sequence"/>
</dbReference>
<dbReference type="InterPro" id="IPR002659">
    <property type="entry name" value="Glyco_trans_31"/>
</dbReference>
<dbReference type="OrthoDB" id="2139606at2759"/>
<evidence type="ECO:0000259" key="12">
    <source>
        <dbReference type="PROSITE" id="PS50181"/>
    </source>
</evidence>
<evidence type="ECO:0000256" key="11">
    <source>
        <dbReference type="RuleBase" id="RU363063"/>
    </source>
</evidence>
<keyword evidence="6 11" id="KW-0735">Signal-anchor</keyword>
<dbReference type="EMBL" id="JAIWYP010000016">
    <property type="protein sequence ID" value="KAH3696321.1"/>
    <property type="molecule type" value="Genomic_DNA"/>
</dbReference>
<reference evidence="13" key="2">
    <citation type="submission" date="2020-11" db="EMBL/GenBank/DDBJ databases">
        <authorList>
            <person name="McCartney M.A."/>
            <person name="Auch B."/>
            <person name="Kono T."/>
            <person name="Mallez S."/>
            <person name="Becker A."/>
            <person name="Gohl D.M."/>
            <person name="Silverstein K.A.T."/>
            <person name="Koren S."/>
            <person name="Bechman K.B."/>
            <person name="Herman A."/>
            <person name="Abrahante J.E."/>
            <person name="Garbe J."/>
        </authorList>
    </citation>
    <scope>NUCLEOTIDE SEQUENCE</scope>
    <source>
        <strain evidence="13">Duluth1</strain>
        <tissue evidence="13">Whole animal</tissue>
    </source>
</reference>
<protein>
    <recommendedName>
        <fullName evidence="11">Hexosyltransferase</fullName>
        <ecNumber evidence="11">2.4.1.-</ecNumber>
    </recommendedName>
</protein>
<dbReference type="Pfam" id="PF01762">
    <property type="entry name" value="Galactosyl_T"/>
    <property type="match status" value="1"/>
</dbReference>
<evidence type="ECO:0000256" key="7">
    <source>
        <dbReference type="ARBA" id="ARBA00022989"/>
    </source>
</evidence>
<comment type="caution">
    <text evidence="13">The sequence shown here is derived from an EMBL/GenBank/DDBJ whole genome shotgun (WGS) entry which is preliminary data.</text>
</comment>
<dbReference type="GO" id="GO:0008499">
    <property type="term" value="F:N-acetyl-beta-D-glucosaminide beta-(1,3)-galactosyltransferase activity"/>
    <property type="evidence" value="ECO:0007669"/>
    <property type="project" value="TreeGrafter"/>
</dbReference>
<dbReference type="EC" id="2.4.1.-" evidence="11"/>
<keyword evidence="5 11" id="KW-0812">Transmembrane</keyword>
<evidence type="ECO:0000256" key="8">
    <source>
        <dbReference type="ARBA" id="ARBA00023034"/>
    </source>
</evidence>
<evidence type="ECO:0000256" key="4">
    <source>
        <dbReference type="ARBA" id="ARBA00022679"/>
    </source>
</evidence>
<keyword evidence="9 11" id="KW-0472">Membrane</keyword>
<feature type="transmembrane region" description="Helical" evidence="11">
    <location>
        <begin position="49"/>
        <end position="76"/>
    </location>
</feature>
<dbReference type="Gene3D" id="3.90.550.50">
    <property type="match status" value="1"/>
</dbReference>
<dbReference type="SUPFAM" id="SSF53448">
    <property type="entry name" value="Nucleotide-diphospho-sugar transferases"/>
    <property type="match status" value="1"/>
</dbReference>
<organism evidence="13 14">
    <name type="scientific">Dreissena polymorpha</name>
    <name type="common">Zebra mussel</name>
    <name type="synonym">Mytilus polymorpha</name>
    <dbReference type="NCBI Taxonomy" id="45954"/>
    <lineage>
        <taxon>Eukaryota</taxon>
        <taxon>Metazoa</taxon>
        <taxon>Spiralia</taxon>
        <taxon>Lophotrochozoa</taxon>
        <taxon>Mollusca</taxon>
        <taxon>Bivalvia</taxon>
        <taxon>Autobranchia</taxon>
        <taxon>Heteroconchia</taxon>
        <taxon>Euheterodonta</taxon>
        <taxon>Imparidentia</taxon>
        <taxon>Neoheterodontei</taxon>
        <taxon>Myida</taxon>
        <taxon>Dreissenoidea</taxon>
        <taxon>Dreissenidae</taxon>
        <taxon>Dreissena</taxon>
    </lineage>
</organism>
<dbReference type="InterPro" id="IPR029044">
    <property type="entry name" value="Nucleotide-diphossugar_trans"/>
</dbReference>
<comment type="subcellular location">
    <subcellularLocation>
        <location evidence="1 11">Golgi apparatus membrane</location>
        <topology evidence="1 11">Single-pass type II membrane protein</topology>
    </subcellularLocation>
</comment>
<keyword evidence="8 11" id="KW-0333">Golgi apparatus</keyword>
<evidence type="ECO:0000256" key="6">
    <source>
        <dbReference type="ARBA" id="ARBA00022968"/>
    </source>
</evidence>
<dbReference type="AlphaFoldDB" id="A0A9D4BBG0"/>
<evidence type="ECO:0000256" key="5">
    <source>
        <dbReference type="ARBA" id="ARBA00022692"/>
    </source>
</evidence>
<evidence type="ECO:0000256" key="10">
    <source>
        <dbReference type="ARBA" id="ARBA00023180"/>
    </source>
</evidence>
<keyword evidence="7 11" id="KW-1133">Transmembrane helix</keyword>
<keyword evidence="10" id="KW-0325">Glycoprotein</keyword>
<evidence type="ECO:0000313" key="13">
    <source>
        <dbReference type="EMBL" id="KAH3696321.1"/>
    </source>
</evidence>
<evidence type="ECO:0000313" key="14">
    <source>
        <dbReference type="Proteomes" id="UP000828390"/>
    </source>
</evidence>
<keyword evidence="4" id="KW-0808">Transferase</keyword>
<name>A0A9D4BBG0_DREPO</name>
<feature type="domain" description="F-box" evidence="12">
    <location>
        <begin position="173"/>
        <end position="221"/>
    </location>
</feature>
<comment type="similarity">
    <text evidence="2 11">Belongs to the glycosyltransferase 31 family.</text>
</comment>
<proteinExistence type="inferred from homology"/>
<keyword evidence="14" id="KW-1185">Reference proteome</keyword>
<evidence type="ECO:0000256" key="1">
    <source>
        <dbReference type="ARBA" id="ARBA00004323"/>
    </source>
</evidence>
<dbReference type="GO" id="GO:0000139">
    <property type="term" value="C:Golgi membrane"/>
    <property type="evidence" value="ECO:0007669"/>
    <property type="project" value="UniProtKB-SubCell"/>
</dbReference>
<dbReference type="PANTHER" id="PTHR11214:SF376">
    <property type="entry name" value="HEXOSYLTRANSFERASE"/>
    <property type="match status" value="1"/>
</dbReference>